<dbReference type="Gene3D" id="1.10.150.300">
    <property type="entry name" value="TGS-like domain"/>
    <property type="match status" value="1"/>
</dbReference>
<dbReference type="SUPFAM" id="SSF52540">
    <property type="entry name" value="P-loop containing nucleoside triphosphate hydrolases"/>
    <property type="match status" value="1"/>
</dbReference>
<comment type="caution">
    <text evidence="9">The sequence shown here is derived from an EMBL/GenBank/DDBJ whole genome shotgun (WGS) entry which is preliminary data.</text>
</comment>
<organism evidence="9 10">
    <name type="scientific">Chlamydia ibidis 10-1398/6</name>
    <dbReference type="NCBI Taxonomy" id="1046581"/>
    <lineage>
        <taxon>Bacteria</taxon>
        <taxon>Pseudomonadati</taxon>
        <taxon>Chlamydiota</taxon>
        <taxon>Chlamydiia</taxon>
        <taxon>Chlamydiales</taxon>
        <taxon>Chlamydiaceae</taxon>
        <taxon>Chlamydia/Chlamydophila group</taxon>
        <taxon>Chlamydia</taxon>
    </lineage>
</organism>
<comment type="caution">
    <text evidence="6">Lacks conserved residue(s) required for the propagation of feature annotation.</text>
</comment>
<dbReference type="RefSeq" id="WP_020370081.1">
    <property type="nucleotide sequence ID" value="NZ_APJW01000002.1"/>
</dbReference>
<evidence type="ECO:0000256" key="3">
    <source>
        <dbReference type="ARBA" id="ARBA00022741"/>
    </source>
</evidence>
<dbReference type="InterPro" id="IPR041706">
    <property type="entry name" value="YchF_N"/>
</dbReference>
<comment type="function">
    <text evidence="6">ATPase that binds to both the 70S ribosome and the 50S ribosomal subunit in a nucleotide-independent manner.</text>
</comment>
<gene>
    <name evidence="6 9" type="primary">ychF</name>
    <name evidence="9" type="ORF">H359_0523</name>
</gene>
<dbReference type="Gene3D" id="3.10.20.30">
    <property type="match status" value="1"/>
</dbReference>
<dbReference type="PRINTS" id="PR00326">
    <property type="entry name" value="GTP1OBG"/>
</dbReference>
<dbReference type="InterPro" id="IPR013029">
    <property type="entry name" value="YchF_C"/>
</dbReference>
<evidence type="ECO:0000313" key="9">
    <source>
        <dbReference type="EMBL" id="EQM62519.1"/>
    </source>
</evidence>
<evidence type="ECO:0000256" key="6">
    <source>
        <dbReference type="HAMAP-Rule" id="MF_00944"/>
    </source>
</evidence>
<dbReference type="PANTHER" id="PTHR23305:SF18">
    <property type="entry name" value="OBG-TYPE G DOMAIN-CONTAINING PROTEIN"/>
    <property type="match status" value="1"/>
</dbReference>
<dbReference type="InterPro" id="IPR004095">
    <property type="entry name" value="TGS"/>
</dbReference>
<dbReference type="EMBL" id="APJW01000002">
    <property type="protein sequence ID" value="EQM62519.1"/>
    <property type="molecule type" value="Genomic_DNA"/>
</dbReference>
<reference evidence="9 10" key="1">
    <citation type="submission" date="2013-07" db="EMBL/GenBank/DDBJ databases">
        <title>Isolation of a new Chlamydia species from the feral Sacred Ibis (Threskiornis aethiopicus): Chlamydia ibidis.</title>
        <authorList>
            <person name="Vorimore F."/>
            <person name="Hsia R.-C."/>
            <person name="Huot-Creasy H."/>
            <person name="Bastian S."/>
            <person name="Deruyter L."/>
            <person name="Passet A."/>
            <person name="Sachse K."/>
            <person name="Bavoil P."/>
            <person name="Myers G."/>
            <person name="Laroucau K."/>
        </authorList>
    </citation>
    <scope>NUCLEOTIDE SEQUENCE [LARGE SCALE GENOMIC DNA]</scope>
    <source>
        <strain evidence="9 10">10-1398/6</strain>
    </source>
</reference>
<dbReference type="Pfam" id="PF06071">
    <property type="entry name" value="YchF-GTPase_C"/>
    <property type="match status" value="1"/>
</dbReference>
<proteinExistence type="inferred from homology"/>
<dbReference type="CDD" id="cd01900">
    <property type="entry name" value="YchF"/>
    <property type="match status" value="1"/>
</dbReference>
<keyword evidence="4 6" id="KW-0067">ATP-binding</keyword>
<evidence type="ECO:0000256" key="1">
    <source>
        <dbReference type="ARBA" id="ARBA00001946"/>
    </source>
</evidence>
<keyword evidence="5" id="KW-0460">Magnesium</keyword>
<dbReference type="PIRSF" id="PIRSF006641">
    <property type="entry name" value="CHP00092"/>
    <property type="match status" value="1"/>
</dbReference>
<dbReference type="InterPro" id="IPR012676">
    <property type="entry name" value="TGS-like"/>
</dbReference>
<dbReference type="PROSITE" id="PS51710">
    <property type="entry name" value="G_OBG"/>
    <property type="match status" value="1"/>
</dbReference>
<dbReference type="InterPro" id="IPR027417">
    <property type="entry name" value="P-loop_NTPase"/>
</dbReference>
<dbReference type="SUPFAM" id="SSF81271">
    <property type="entry name" value="TGS-like"/>
    <property type="match status" value="1"/>
</dbReference>
<dbReference type="HAMAP" id="MF_00944">
    <property type="entry name" value="YchF_OLA1_ATPase"/>
    <property type="match status" value="1"/>
</dbReference>
<evidence type="ECO:0000256" key="2">
    <source>
        <dbReference type="ARBA" id="ARBA00022723"/>
    </source>
</evidence>
<dbReference type="Proteomes" id="UP000016064">
    <property type="component" value="Unassembled WGS sequence"/>
</dbReference>
<sequence length="364" mass="39887">MAHTECGIVGLPNVGKSGLFNALTGAQVASCNYPFCTIDPNIGIVPVIDDRLDTLAKISHSQKVIYADMKFVDIAGLVKGASDGAGLGNRFLSHIRETHAIAHVVRCFENDDITHVSGKIDPEEDINVINLELIFSDFSSATSIYSKLSKLSKGKKEEGQVLLTLDKVIAHLEKEQPVRTLNLSLEEKTLLKPYPLLTSKPMLYVANISESSIGSDDNAYVSIVRRIAEKERAQVVPICVQIEEEIMSLPEDERHDFLISLGLEESGLNRLVCSAYNTLGLISYFTTGPQETRAWTIPTGSTAAEAAGQIHSDIQKGFIRAEVITLEDMIAHQGRLGVREAGKLRSEGRDYIVQDGDIILFLHN</sequence>
<name>A0ABN0MYV1_9CHLA</name>
<keyword evidence="2" id="KW-0479">Metal-binding</keyword>
<feature type="domain" description="TGS" evidence="8">
    <location>
        <begin position="280"/>
        <end position="363"/>
    </location>
</feature>
<dbReference type="Gene3D" id="3.40.50.300">
    <property type="entry name" value="P-loop containing nucleotide triphosphate hydrolases"/>
    <property type="match status" value="1"/>
</dbReference>
<keyword evidence="3 6" id="KW-0547">Nucleotide-binding</keyword>
<evidence type="ECO:0000256" key="5">
    <source>
        <dbReference type="ARBA" id="ARBA00022842"/>
    </source>
</evidence>
<accession>A0ABN0MYV1</accession>
<evidence type="ECO:0000313" key="10">
    <source>
        <dbReference type="Proteomes" id="UP000016064"/>
    </source>
</evidence>
<protein>
    <recommendedName>
        <fullName evidence="6">Ribosome-binding ATPase YchF</fullName>
    </recommendedName>
</protein>
<dbReference type="InterPro" id="IPR004396">
    <property type="entry name" value="ATPase_YchF/OLA1"/>
</dbReference>
<evidence type="ECO:0000259" key="7">
    <source>
        <dbReference type="PROSITE" id="PS51710"/>
    </source>
</evidence>
<keyword evidence="10" id="KW-1185">Reference proteome</keyword>
<dbReference type="InterPro" id="IPR012675">
    <property type="entry name" value="Beta-grasp_dom_sf"/>
</dbReference>
<dbReference type="PANTHER" id="PTHR23305">
    <property type="entry name" value="OBG GTPASE FAMILY"/>
    <property type="match status" value="1"/>
</dbReference>
<evidence type="ECO:0000259" key="8">
    <source>
        <dbReference type="PROSITE" id="PS51880"/>
    </source>
</evidence>
<dbReference type="Pfam" id="PF01926">
    <property type="entry name" value="MMR_HSR1"/>
    <property type="match status" value="1"/>
</dbReference>
<dbReference type="InterPro" id="IPR023192">
    <property type="entry name" value="TGS-like_dom_sf"/>
</dbReference>
<comment type="cofactor">
    <cofactor evidence="1">
        <name>Mg(2+)</name>
        <dbReference type="ChEBI" id="CHEBI:18420"/>
    </cofactor>
</comment>
<dbReference type="InterPro" id="IPR031167">
    <property type="entry name" value="G_OBG"/>
</dbReference>
<comment type="similarity">
    <text evidence="6">Belongs to the TRAFAC class OBG-HflX-like GTPase superfamily. OBG GTPase family. YchF/OLA1 subfamily.</text>
</comment>
<dbReference type="CDD" id="cd04867">
    <property type="entry name" value="TGS_YchF_OLA1"/>
    <property type="match status" value="1"/>
</dbReference>
<dbReference type="InterPro" id="IPR006073">
    <property type="entry name" value="GTP-bd"/>
</dbReference>
<dbReference type="NCBIfam" id="TIGR00092">
    <property type="entry name" value="redox-regulated ATPase YchF"/>
    <property type="match status" value="1"/>
</dbReference>
<feature type="domain" description="OBG-type G" evidence="7">
    <location>
        <begin position="4"/>
        <end position="258"/>
    </location>
</feature>
<evidence type="ECO:0000256" key="4">
    <source>
        <dbReference type="ARBA" id="ARBA00022840"/>
    </source>
</evidence>
<dbReference type="PROSITE" id="PS51880">
    <property type="entry name" value="TGS"/>
    <property type="match status" value="1"/>
</dbReference>